<reference evidence="2 3" key="1">
    <citation type="journal article" date="2010" name="Cell">
        <title>The genome of Naegleria gruberi illuminates early eukaryotic versatility.</title>
        <authorList>
            <person name="Fritz-Laylin L.K."/>
            <person name="Prochnik S.E."/>
            <person name="Ginger M.L."/>
            <person name="Dacks J.B."/>
            <person name="Carpenter M.L."/>
            <person name="Field M.C."/>
            <person name="Kuo A."/>
            <person name="Paredez A."/>
            <person name="Chapman J."/>
            <person name="Pham J."/>
            <person name="Shu S."/>
            <person name="Neupane R."/>
            <person name="Cipriano M."/>
            <person name="Mancuso J."/>
            <person name="Tu H."/>
            <person name="Salamov A."/>
            <person name="Lindquist E."/>
            <person name="Shapiro H."/>
            <person name="Lucas S."/>
            <person name="Grigoriev I.V."/>
            <person name="Cande W.Z."/>
            <person name="Fulton C."/>
            <person name="Rokhsar D.S."/>
            <person name="Dawson S.C."/>
        </authorList>
    </citation>
    <scope>NUCLEOTIDE SEQUENCE [LARGE SCALE GENOMIC DNA]</scope>
    <source>
        <strain evidence="2 3">NEG-M</strain>
    </source>
</reference>
<feature type="transmembrane region" description="Helical" evidence="1">
    <location>
        <begin position="160"/>
        <end position="181"/>
    </location>
</feature>
<keyword evidence="1" id="KW-0472">Membrane</keyword>
<dbReference type="VEuPathDB" id="AmoebaDB:NAEGRDRAFT_69604"/>
<dbReference type="KEGG" id="ngr:NAEGRDRAFT_69604"/>
<accession>D2VKZ3</accession>
<dbReference type="Proteomes" id="UP000006671">
    <property type="component" value="Unassembled WGS sequence"/>
</dbReference>
<dbReference type="RefSeq" id="XP_002675194.1">
    <property type="nucleotide sequence ID" value="XM_002675148.1"/>
</dbReference>
<dbReference type="AlphaFoldDB" id="D2VKZ3"/>
<dbReference type="OrthoDB" id="10378454at2759"/>
<gene>
    <name evidence="2" type="ORF">NAEGRDRAFT_69604</name>
</gene>
<sequence length="345" mass="39859">MSIHRSGSKPLIVSEAYGRKLTPTTSKTNNEDSLSDSTPYFDASAIKDFNTKPNNNGGGSNNNNGSWTDTVARRWKKFSSWTIGNRRLKMYIYSVLKFATITYVQANDVLGKASNTNNQTEKDMQMAFKVLSYLYMAILILLFTFRYVRELIAISRKKPLSIWVNWIESSVFLTYICYSIVTSVIHVVYITKHYNAEYEERLLHPENFAYKTVTLEEELAVEILEVFVHLYIIFDKSTHYLHAGHSVSLYLAKAQHIPKNAHPGHDQNQNHYHDAFDHHAHLYTNQSETDDEEKSDEVYDDFIGKPKEATKPTTRRHTVMAMTPPRQNIDSEILLEEPRLAFNKF</sequence>
<keyword evidence="3" id="KW-1185">Reference proteome</keyword>
<dbReference type="EMBL" id="GG738879">
    <property type="protein sequence ID" value="EFC42450.1"/>
    <property type="molecule type" value="Genomic_DNA"/>
</dbReference>
<dbReference type="GeneID" id="8851751"/>
<evidence type="ECO:0000256" key="1">
    <source>
        <dbReference type="SAM" id="Phobius"/>
    </source>
</evidence>
<keyword evidence="1" id="KW-0812">Transmembrane</keyword>
<proteinExistence type="predicted"/>
<name>D2VKZ3_NAEGR</name>
<dbReference type="OMA" id="WINWMES"/>
<keyword evidence="1" id="KW-1133">Transmembrane helix</keyword>
<feature type="transmembrane region" description="Helical" evidence="1">
    <location>
        <begin position="126"/>
        <end position="148"/>
    </location>
</feature>
<evidence type="ECO:0000313" key="2">
    <source>
        <dbReference type="EMBL" id="EFC42450.1"/>
    </source>
</evidence>
<dbReference type="InParanoid" id="D2VKZ3"/>
<organism evidence="3">
    <name type="scientific">Naegleria gruberi</name>
    <name type="common">Amoeba</name>
    <dbReference type="NCBI Taxonomy" id="5762"/>
    <lineage>
        <taxon>Eukaryota</taxon>
        <taxon>Discoba</taxon>
        <taxon>Heterolobosea</taxon>
        <taxon>Tetramitia</taxon>
        <taxon>Eutetramitia</taxon>
        <taxon>Vahlkampfiidae</taxon>
        <taxon>Naegleria</taxon>
    </lineage>
</organism>
<protein>
    <submittedName>
        <fullName evidence="2">Predicted protein</fullName>
    </submittedName>
</protein>
<evidence type="ECO:0000313" key="3">
    <source>
        <dbReference type="Proteomes" id="UP000006671"/>
    </source>
</evidence>